<dbReference type="InterPro" id="IPR015590">
    <property type="entry name" value="Aldehyde_DH_dom"/>
</dbReference>
<keyword evidence="5" id="KW-0521">NADP</keyword>
<dbReference type="SUPFAM" id="SSF53720">
    <property type="entry name" value="ALDH-like"/>
    <property type="match status" value="1"/>
</dbReference>
<dbReference type="PANTHER" id="PTHR11063">
    <property type="entry name" value="GLUTAMATE SEMIALDEHYDE DEHYDROGENASE"/>
    <property type="match status" value="1"/>
</dbReference>
<feature type="domain" description="Aldehyde dehydrogenase" evidence="8">
    <location>
        <begin position="9"/>
        <end position="280"/>
    </location>
</feature>
<keyword evidence="4" id="KW-0641">Proline biosynthesis</keyword>
<accession>A0A382AGZ7</accession>
<reference evidence="9" key="1">
    <citation type="submission" date="2018-05" db="EMBL/GenBank/DDBJ databases">
        <authorList>
            <person name="Lanie J.A."/>
            <person name="Ng W.-L."/>
            <person name="Kazmierczak K.M."/>
            <person name="Andrzejewski T.M."/>
            <person name="Davidsen T.M."/>
            <person name="Wayne K.J."/>
            <person name="Tettelin H."/>
            <person name="Glass J.I."/>
            <person name="Rusch D."/>
            <person name="Podicherti R."/>
            <person name="Tsui H.-C.T."/>
            <person name="Winkler M.E."/>
        </authorList>
    </citation>
    <scope>NUCLEOTIDE SEQUENCE</scope>
</reference>
<dbReference type="EC" id="1.2.1.41" evidence="2"/>
<dbReference type="GO" id="GO:0050661">
    <property type="term" value="F:NADP binding"/>
    <property type="evidence" value="ECO:0007669"/>
    <property type="project" value="InterPro"/>
</dbReference>
<evidence type="ECO:0000313" key="9">
    <source>
        <dbReference type="EMBL" id="SVB00644.1"/>
    </source>
</evidence>
<evidence type="ECO:0000259" key="8">
    <source>
        <dbReference type="Pfam" id="PF00171"/>
    </source>
</evidence>
<dbReference type="PROSITE" id="PS01223">
    <property type="entry name" value="PROA"/>
    <property type="match status" value="1"/>
</dbReference>
<evidence type="ECO:0000256" key="6">
    <source>
        <dbReference type="ARBA" id="ARBA00023002"/>
    </source>
</evidence>
<dbReference type="Gene3D" id="3.40.605.10">
    <property type="entry name" value="Aldehyde Dehydrogenase, Chain A, domain 1"/>
    <property type="match status" value="1"/>
</dbReference>
<evidence type="ECO:0000256" key="5">
    <source>
        <dbReference type="ARBA" id="ARBA00022857"/>
    </source>
</evidence>
<dbReference type="Pfam" id="PF00171">
    <property type="entry name" value="Aldedh"/>
    <property type="match status" value="2"/>
</dbReference>
<sequence length="420" mass="45383">MDSLENLGKAAKTVSRRLASSSGGRRNLAIQKIATALIDSEQKIMSENSKDISNGRNKGLSEAMLDRLIITKESIHGMSSDALKVANLDDPVGEMIEMKTMENGLQVGRKRVPLGVIGVIYESRPNVTVDISVLCLKSGNAVILRGGSEAFYSNQILAKVIRDAVSKADLPKDSIQIVQSTDRKLVSEMLKLDQYIDLMIPRGGQDLVNMVASESKMPSITGGVGVCHTYVDNEASLDMAVEVVNNAKVQRPSVCNALDTVLVHSSLAPDYLPRMAEAFAVAGVELRCDTRALSILGPREDIKVVPAKDEDWDTEHLSLIAGVKIVDSVEEAINHIENHGTGHSDAIITENYSTADKFVREVDSSAVMVNASTRFNDGGQFGLGAEVAISTNKMHARGPMGLKEITSYKWVVLGTGHIRQ</sequence>
<comment type="catalytic activity">
    <reaction evidence="7">
        <text>L-glutamate 5-semialdehyde + phosphate + NADP(+) = L-glutamyl 5-phosphate + NADPH + H(+)</text>
        <dbReference type="Rhea" id="RHEA:19541"/>
        <dbReference type="ChEBI" id="CHEBI:15378"/>
        <dbReference type="ChEBI" id="CHEBI:43474"/>
        <dbReference type="ChEBI" id="CHEBI:57783"/>
        <dbReference type="ChEBI" id="CHEBI:58066"/>
        <dbReference type="ChEBI" id="CHEBI:58274"/>
        <dbReference type="ChEBI" id="CHEBI:58349"/>
        <dbReference type="EC" id="1.2.1.41"/>
    </reaction>
</comment>
<keyword evidence="3" id="KW-0028">Amino-acid biosynthesis</keyword>
<feature type="domain" description="Aldehyde dehydrogenase" evidence="8">
    <location>
        <begin position="305"/>
        <end position="411"/>
    </location>
</feature>
<dbReference type="NCBIfam" id="NF001221">
    <property type="entry name" value="PRK00197.1"/>
    <property type="match status" value="1"/>
</dbReference>
<dbReference type="HAMAP" id="MF_00412">
    <property type="entry name" value="ProA"/>
    <property type="match status" value="1"/>
</dbReference>
<dbReference type="CDD" id="cd07079">
    <property type="entry name" value="ALDH_F18-19_ProA-GPR"/>
    <property type="match status" value="1"/>
</dbReference>
<keyword evidence="6" id="KW-0560">Oxidoreductase</keyword>
<dbReference type="AlphaFoldDB" id="A0A382AGZ7"/>
<gene>
    <name evidence="9" type="ORF">METZ01_LOCUS153498</name>
</gene>
<dbReference type="PANTHER" id="PTHR11063:SF8">
    <property type="entry name" value="DELTA-1-PYRROLINE-5-CARBOXYLATE SYNTHASE"/>
    <property type="match status" value="1"/>
</dbReference>
<proteinExistence type="inferred from homology"/>
<dbReference type="InterPro" id="IPR016162">
    <property type="entry name" value="Ald_DH_N"/>
</dbReference>
<evidence type="ECO:0000256" key="3">
    <source>
        <dbReference type="ARBA" id="ARBA00022605"/>
    </source>
</evidence>
<dbReference type="FunFam" id="3.40.309.10:FF:000006">
    <property type="entry name" value="Gamma-glutamyl phosphate reductase"/>
    <property type="match status" value="1"/>
</dbReference>
<dbReference type="InterPro" id="IPR016163">
    <property type="entry name" value="Ald_DH_C"/>
</dbReference>
<dbReference type="UniPathway" id="UPA00098">
    <property type="reaction ID" value="UER00360"/>
</dbReference>
<dbReference type="Gene3D" id="3.40.309.10">
    <property type="entry name" value="Aldehyde Dehydrogenase, Chain A, domain 2"/>
    <property type="match status" value="1"/>
</dbReference>
<dbReference type="InterPro" id="IPR000965">
    <property type="entry name" value="GPR_dom"/>
</dbReference>
<dbReference type="GO" id="GO:0055129">
    <property type="term" value="P:L-proline biosynthetic process"/>
    <property type="evidence" value="ECO:0007669"/>
    <property type="project" value="UniProtKB-UniPathway"/>
</dbReference>
<protein>
    <recommendedName>
        <fullName evidence="2">glutamate-5-semialdehyde dehydrogenase</fullName>
        <ecNumber evidence="2">1.2.1.41</ecNumber>
    </recommendedName>
</protein>
<dbReference type="NCBIfam" id="TIGR00407">
    <property type="entry name" value="proA"/>
    <property type="match status" value="1"/>
</dbReference>
<dbReference type="InterPro" id="IPR012134">
    <property type="entry name" value="Glu-5-SA_DH"/>
</dbReference>
<evidence type="ECO:0000256" key="2">
    <source>
        <dbReference type="ARBA" id="ARBA00013002"/>
    </source>
</evidence>
<evidence type="ECO:0000256" key="4">
    <source>
        <dbReference type="ARBA" id="ARBA00022650"/>
    </source>
</evidence>
<comment type="pathway">
    <text evidence="1">Amino-acid biosynthesis; L-proline biosynthesis; L-glutamate 5-semialdehyde from L-glutamate: step 2/2.</text>
</comment>
<dbReference type="EMBL" id="UINC01025308">
    <property type="protein sequence ID" value="SVB00644.1"/>
    <property type="molecule type" value="Genomic_DNA"/>
</dbReference>
<organism evidence="9">
    <name type="scientific">marine metagenome</name>
    <dbReference type="NCBI Taxonomy" id="408172"/>
    <lineage>
        <taxon>unclassified sequences</taxon>
        <taxon>metagenomes</taxon>
        <taxon>ecological metagenomes</taxon>
    </lineage>
</organism>
<name>A0A382AGZ7_9ZZZZ</name>
<dbReference type="InterPro" id="IPR020593">
    <property type="entry name" value="G-glutamylP_reductase_CS"/>
</dbReference>
<dbReference type="GO" id="GO:0004350">
    <property type="term" value="F:glutamate-5-semialdehyde dehydrogenase activity"/>
    <property type="evidence" value="ECO:0007669"/>
    <property type="project" value="UniProtKB-EC"/>
</dbReference>
<evidence type="ECO:0000256" key="1">
    <source>
        <dbReference type="ARBA" id="ARBA00004985"/>
    </source>
</evidence>
<evidence type="ECO:0000256" key="7">
    <source>
        <dbReference type="ARBA" id="ARBA00049024"/>
    </source>
</evidence>
<dbReference type="PIRSF" id="PIRSF000151">
    <property type="entry name" value="GPR"/>
    <property type="match status" value="1"/>
</dbReference>
<dbReference type="InterPro" id="IPR016161">
    <property type="entry name" value="Ald_DH/histidinol_DH"/>
</dbReference>